<protein>
    <recommendedName>
        <fullName evidence="11">Replication protein A subunit</fullName>
    </recommendedName>
</protein>
<evidence type="ECO:0000256" key="7">
    <source>
        <dbReference type="ARBA" id="ARBA00023125"/>
    </source>
</evidence>
<dbReference type="CDD" id="cd04476">
    <property type="entry name" value="RPA1_DBD_C"/>
    <property type="match status" value="1"/>
</dbReference>
<dbReference type="CDD" id="cd04475">
    <property type="entry name" value="RPA1_DBD_B"/>
    <property type="match status" value="1"/>
</dbReference>
<dbReference type="InterPro" id="IPR047192">
    <property type="entry name" value="Euk_RPA1_DBD_C"/>
</dbReference>
<dbReference type="Pfam" id="PF08646">
    <property type="entry name" value="Rep_fac-A_C"/>
    <property type="match status" value="1"/>
</dbReference>
<keyword evidence="4 11" id="KW-0479">Metal-binding</keyword>
<evidence type="ECO:0000256" key="3">
    <source>
        <dbReference type="ARBA" id="ARBA00022705"/>
    </source>
</evidence>
<evidence type="ECO:0000256" key="12">
    <source>
        <dbReference type="SAM" id="MobiDB-lite"/>
    </source>
</evidence>
<dbReference type="FunFam" id="2.40.50.140:FF:000117">
    <property type="entry name" value="Replication protein A subunit"/>
    <property type="match status" value="1"/>
</dbReference>
<dbReference type="GO" id="GO:0006310">
    <property type="term" value="P:DNA recombination"/>
    <property type="evidence" value="ECO:0007669"/>
    <property type="project" value="InterPro"/>
</dbReference>
<dbReference type="GO" id="GO:0003677">
    <property type="term" value="F:DNA binding"/>
    <property type="evidence" value="ECO:0007669"/>
    <property type="project" value="UniProtKB-KW"/>
</dbReference>
<accession>A0A0K2SZA0</accession>
<evidence type="ECO:0000259" key="15">
    <source>
        <dbReference type="Pfam" id="PF08646"/>
    </source>
</evidence>
<dbReference type="CDD" id="cd04474">
    <property type="entry name" value="RPA1_DBD_A"/>
    <property type="match status" value="1"/>
</dbReference>
<dbReference type="Gene3D" id="2.40.50.140">
    <property type="entry name" value="Nucleic acid-binding proteins"/>
    <property type="match status" value="4"/>
</dbReference>
<keyword evidence="6 11" id="KW-0862">Zinc</keyword>
<reference evidence="17" key="1">
    <citation type="submission" date="2014-05" db="EMBL/GenBank/DDBJ databases">
        <authorList>
            <person name="Chronopoulou M."/>
        </authorList>
    </citation>
    <scope>NUCLEOTIDE SEQUENCE</scope>
    <source>
        <tissue evidence="17">Whole organism</tissue>
    </source>
</reference>
<dbReference type="GO" id="GO:0006281">
    <property type="term" value="P:DNA repair"/>
    <property type="evidence" value="ECO:0007669"/>
    <property type="project" value="InterPro"/>
</dbReference>
<dbReference type="GO" id="GO:0008270">
    <property type="term" value="F:zinc ion binding"/>
    <property type="evidence" value="ECO:0007669"/>
    <property type="project" value="UniProtKB-KW"/>
</dbReference>
<dbReference type="InterPro" id="IPR007199">
    <property type="entry name" value="Rep_factor-A_N"/>
</dbReference>
<feature type="region of interest" description="Disordered" evidence="12">
    <location>
        <begin position="425"/>
        <end position="454"/>
    </location>
</feature>
<evidence type="ECO:0000256" key="8">
    <source>
        <dbReference type="ARBA" id="ARBA00023242"/>
    </source>
</evidence>
<feature type="domain" description="OB" evidence="13">
    <location>
        <begin position="196"/>
        <end position="280"/>
    </location>
</feature>
<dbReference type="InterPro" id="IPR031657">
    <property type="entry name" value="REPA_OB_2"/>
</dbReference>
<name>A0A0K2SZA0_LEPSM</name>
<evidence type="ECO:0000259" key="16">
    <source>
        <dbReference type="Pfam" id="PF16900"/>
    </source>
</evidence>
<feature type="compositionally biased region" description="Polar residues" evidence="12">
    <location>
        <begin position="425"/>
        <end position="440"/>
    </location>
</feature>
<evidence type="ECO:0000256" key="6">
    <source>
        <dbReference type="ARBA" id="ARBA00022833"/>
    </source>
</evidence>
<comment type="subcellular location">
    <subcellularLocation>
        <location evidence="1 11">Nucleus</location>
    </subcellularLocation>
</comment>
<evidence type="ECO:0000256" key="10">
    <source>
        <dbReference type="ARBA" id="ARBA00062035"/>
    </source>
</evidence>
<feature type="non-terminal residue" evidence="17">
    <location>
        <position position="648"/>
    </location>
</feature>
<dbReference type="FunFam" id="2.40.50.140:FF:000064">
    <property type="entry name" value="Replication protein A subunit"/>
    <property type="match status" value="1"/>
</dbReference>
<dbReference type="Gene3D" id="2.20.25.10">
    <property type="match status" value="1"/>
</dbReference>
<dbReference type="AlphaFoldDB" id="A0A0K2SZA0"/>
<evidence type="ECO:0000313" key="17">
    <source>
        <dbReference type="EMBL" id="CDW18712.1"/>
    </source>
</evidence>
<comment type="function">
    <text evidence="9 11">As part of the heterotrimeric replication protein A complex (RPA/RP-A), binds and stabilizes single-stranded DNA intermediates, that form during DNA replication or upon DNA stress. It prevents their reannealing and in parallel, recruits and activates different proteins and complexes involved in DNA metabolism. Thereby, it plays an essential role both in DNA replication and the cellular response to DNA damage.</text>
</comment>
<keyword evidence="8 11" id="KW-0539">Nucleus</keyword>
<feature type="domain" description="Replication protein A OB" evidence="16">
    <location>
        <begin position="305"/>
        <end position="402"/>
    </location>
</feature>
<sequence length="648" mass="71867">MPVKLTGGALLSICQGDRVENPVLQILGNKKINGSSSDRYRLLISDGDYSNSFAMLATQMNDKIHNGQLENYTVVSVKKYVCNNMQGKKVIILLDIDISTPGAEIGEKLGNPRAINPDGTVNEKPSSSGGNSSSSNQKRYGDDAGLNAPPSKKTPLAPQNPPRSSILDPRPVIGSSSTPSTNIMPINSLTPYQNKWTIQGRVTNKSDIRRWSNSRGEGHLFSFDVLDASGSIKIAAFKELCDKFFNLIEIGKVYYISQGVLKAANKQFNNTNNDYEITLKDTSEVSLCTDADKDVPTISFDFVKIADLAKCAKDSIVDIIGIVKVCNESVQFTSQRTQKEMRKRDLTFVDTSLTEVNVTVWGTMADTFEGSNFPVVAIKGAKVSDYNGVSLSTLISSTVQMNPDIPQAHKLKGWFESEGSNIETTSLTQSQLGRSNNMDSGSEGKTIGEVKYDNLGSSTEKPDYYSTQALISMFQKDKALYQACNRVSEGRACNKKVVDNNGSYRCEKCNVDNDEFNWRIILNLLIVDSTDSQWVNCFQESAESILGVSAQDLGHSFQHDEEKYNQIFKEANFKTYNFRIRCKADNYNGESKSRHTIMSLSPVNYEENNNKLIQELKQEGVDISSIENPWLKTRLSVFSTFTISFLMI</sequence>
<evidence type="ECO:0000256" key="9">
    <source>
        <dbReference type="ARBA" id="ARBA00058595"/>
    </source>
</evidence>
<evidence type="ECO:0000256" key="1">
    <source>
        <dbReference type="ARBA" id="ARBA00004123"/>
    </source>
</evidence>
<evidence type="ECO:0000256" key="11">
    <source>
        <dbReference type="RuleBase" id="RU364130"/>
    </source>
</evidence>
<organism evidence="17">
    <name type="scientific">Lepeophtheirus salmonis</name>
    <name type="common">Salmon louse</name>
    <name type="synonym">Caligus salmonis</name>
    <dbReference type="NCBI Taxonomy" id="72036"/>
    <lineage>
        <taxon>Eukaryota</taxon>
        <taxon>Metazoa</taxon>
        <taxon>Ecdysozoa</taxon>
        <taxon>Arthropoda</taxon>
        <taxon>Crustacea</taxon>
        <taxon>Multicrustacea</taxon>
        <taxon>Hexanauplia</taxon>
        <taxon>Copepoda</taxon>
        <taxon>Siphonostomatoida</taxon>
        <taxon>Caligidae</taxon>
        <taxon>Lepeophtheirus</taxon>
    </lineage>
</organism>
<dbReference type="PANTHER" id="PTHR47165">
    <property type="entry name" value="OS03G0429900 PROTEIN"/>
    <property type="match status" value="1"/>
</dbReference>
<keyword evidence="7 11" id="KW-0238">DNA-binding</keyword>
<evidence type="ECO:0000256" key="5">
    <source>
        <dbReference type="ARBA" id="ARBA00022771"/>
    </source>
</evidence>
<dbReference type="EMBL" id="HACA01001351">
    <property type="protein sequence ID" value="CDW18712.1"/>
    <property type="molecule type" value="Transcribed_RNA"/>
</dbReference>
<dbReference type="InterPro" id="IPR004365">
    <property type="entry name" value="NA-bd_OB_tRNA"/>
</dbReference>
<evidence type="ECO:0000256" key="4">
    <source>
        <dbReference type="ARBA" id="ARBA00022723"/>
    </source>
</evidence>
<feature type="domain" description="Replication factor A C-terminal" evidence="15">
    <location>
        <begin position="464"/>
        <end position="612"/>
    </location>
</feature>
<comment type="similarity">
    <text evidence="2 11">Belongs to the replication factor A protein 1 family.</text>
</comment>
<evidence type="ECO:0000259" key="13">
    <source>
        <dbReference type="Pfam" id="PF01336"/>
    </source>
</evidence>
<dbReference type="FunFam" id="2.40.50.140:FF:000041">
    <property type="entry name" value="Replication protein A subunit"/>
    <property type="match status" value="1"/>
</dbReference>
<dbReference type="InterPro" id="IPR004591">
    <property type="entry name" value="Rfa1"/>
</dbReference>
<keyword evidence="3 11" id="KW-0235">DNA replication</keyword>
<keyword evidence="5 11" id="KW-0863">Zinc-finger</keyword>
<dbReference type="GO" id="GO:0005634">
    <property type="term" value="C:nucleus"/>
    <property type="evidence" value="ECO:0007669"/>
    <property type="project" value="UniProtKB-SubCell"/>
</dbReference>
<proteinExistence type="inferred from homology"/>
<dbReference type="Pfam" id="PF16900">
    <property type="entry name" value="REPA_OB_2"/>
    <property type="match status" value="1"/>
</dbReference>
<comment type="subunit">
    <text evidence="10 11">Component of the heterotrimeric canonical replication protein A complex (RPA).</text>
</comment>
<evidence type="ECO:0000259" key="14">
    <source>
        <dbReference type="Pfam" id="PF04057"/>
    </source>
</evidence>
<dbReference type="FunFam" id="2.40.50.140:FF:000090">
    <property type="entry name" value="Replication protein A subunit"/>
    <property type="match status" value="1"/>
</dbReference>
<evidence type="ECO:0000256" key="2">
    <source>
        <dbReference type="ARBA" id="ARBA00005690"/>
    </source>
</evidence>
<dbReference type="PANTHER" id="PTHR47165:SF4">
    <property type="entry name" value="OS03G0429900 PROTEIN"/>
    <property type="match status" value="1"/>
</dbReference>
<dbReference type="SUPFAM" id="SSF50249">
    <property type="entry name" value="Nucleic acid-binding proteins"/>
    <property type="match status" value="4"/>
</dbReference>
<dbReference type="OrthoDB" id="1751331at2759"/>
<feature type="compositionally biased region" description="Low complexity" evidence="12">
    <location>
        <begin position="126"/>
        <end position="136"/>
    </location>
</feature>
<dbReference type="CDD" id="cd04477">
    <property type="entry name" value="RPA1N"/>
    <property type="match status" value="1"/>
</dbReference>
<dbReference type="InterPro" id="IPR012340">
    <property type="entry name" value="NA-bd_OB-fold"/>
</dbReference>
<feature type="compositionally biased region" description="Polar residues" evidence="12">
    <location>
        <begin position="174"/>
        <end position="186"/>
    </location>
</feature>
<feature type="domain" description="Replication factor-A protein 1 N-terminal" evidence="14">
    <location>
        <begin position="5"/>
        <end position="97"/>
    </location>
</feature>
<dbReference type="Pfam" id="PF04057">
    <property type="entry name" value="Rep-A_N"/>
    <property type="match status" value="1"/>
</dbReference>
<dbReference type="Pfam" id="PF01336">
    <property type="entry name" value="tRNA_anti-codon"/>
    <property type="match status" value="1"/>
</dbReference>
<dbReference type="NCBIfam" id="TIGR00617">
    <property type="entry name" value="rpa1"/>
    <property type="match status" value="1"/>
</dbReference>
<dbReference type="InterPro" id="IPR013955">
    <property type="entry name" value="Rep_factor-A_C"/>
</dbReference>
<dbReference type="GO" id="GO:0006260">
    <property type="term" value="P:DNA replication"/>
    <property type="evidence" value="ECO:0007669"/>
    <property type="project" value="UniProtKB-KW"/>
</dbReference>
<feature type="region of interest" description="Disordered" evidence="12">
    <location>
        <begin position="107"/>
        <end position="186"/>
    </location>
</feature>